<dbReference type="GO" id="GO:0060294">
    <property type="term" value="P:cilium movement involved in cell motility"/>
    <property type="evidence" value="ECO:0007669"/>
    <property type="project" value="UniProtKB-UniRule"/>
</dbReference>
<keyword evidence="7" id="KW-1185">Reference proteome</keyword>
<evidence type="ECO:0000256" key="5">
    <source>
        <dbReference type="SAM" id="MobiDB-lite"/>
    </source>
</evidence>
<gene>
    <name evidence="6" type="ORF">P879_00110</name>
</gene>
<proteinExistence type="inferred from homology"/>
<dbReference type="AlphaFoldDB" id="A0A8T0DT42"/>
<dbReference type="EMBL" id="JTDF01000908">
    <property type="protein sequence ID" value="KAF8570790.1"/>
    <property type="molecule type" value="Genomic_DNA"/>
</dbReference>
<sequence length="479" mass="54581">MHVSHKMKSAQSINNLPDVLSSSAYGNRPYCGGGWLTDRTEAQETPNYTCVSKAAPWRPSTHFGSARLPHCDERWTRGMGPVVNLITETAKLYELEGLVVPSIYSAARNALYTRYTPVDWLRSHKLHLTHSDQARQLGEKLRADTIRLGQEADDRVRRAQEEVSKLLGDRINDVYFLRNSLLEETDAMVDEKNRLLESKRALEKCLSETENPLHITQECLYHREKRQAIDLVHDDPERSLLREINIIKECQDNMKHLVDKATAQYSLCRAIQHELEKDSADKFQAMQLDQTAHQLKSSSAGLALHLGVEKIDQRMSVPEKWAEHTAANLKRSQAERASSRKIREEIDHLLNSVSMRMRESWAMSSSAIAKRAQETTEARNQLQVQLTKVTQELFDVEKNMESLKKCIESKRGPLQLAQTRLEVRRRRPNMELCRDDPHGRECLSDTRGGRAAGNNRSADAPTGNHAIWTSRLTACSQSD</sequence>
<reference evidence="6 7" key="1">
    <citation type="submission" date="2019-07" db="EMBL/GenBank/DDBJ databases">
        <title>Annotation for the trematode Paragonimus westermani.</title>
        <authorList>
            <person name="Choi Y.-J."/>
        </authorList>
    </citation>
    <scope>NUCLEOTIDE SEQUENCE [LARGE SCALE GENOMIC DNA]</scope>
    <source>
        <strain evidence="6">180907_Pwestermani</strain>
    </source>
</reference>
<comment type="caution">
    <text evidence="6">The sequence shown here is derived from an EMBL/GenBank/DDBJ whole genome shotgun (WGS) entry which is preliminary data.</text>
</comment>
<evidence type="ECO:0000256" key="1">
    <source>
        <dbReference type="ARBA" id="ARBA00007209"/>
    </source>
</evidence>
<feature type="region of interest" description="Disordered" evidence="5">
    <location>
        <begin position="434"/>
        <end position="464"/>
    </location>
</feature>
<evidence type="ECO:0000313" key="6">
    <source>
        <dbReference type="EMBL" id="KAF8570790.1"/>
    </source>
</evidence>
<organism evidence="6 7">
    <name type="scientific">Paragonimus westermani</name>
    <dbReference type="NCBI Taxonomy" id="34504"/>
    <lineage>
        <taxon>Eukaryota</taxon>
        <taxon>Metazoa</taxon>
        <taxon>Spiralia</taxon>
        <taxon>Lophotrochozoa</taxon>
        <taxon>Platyhelminthes</taxon>
        <taxon>Trematoda</taxon>
        <taxon>Digenea</taxon>
        <taxon>Plagiorchiida</taxon>
        <taxon>Troglotremata</taxon>
        <taxon>Troglotrematidae</taxon>
        <taxon>Paragonimus</taxon>
    </lineage>
</organism>
<keyword evidence="3" id="KW-0282">Flagellum</keyword>
<accession>A0A8T0DT42</accession>
<evidence type="ECO:0000256" key="4">
    <source>
        <dbReference type="SAM" id="Coils"/>
    </source>
</evidence>
<keyword evidence="4" id="KW-0175">Coiled coil</keyword>
<dbReference type="Proteomes" id="UP000699462">
    <property type="component" value="Unassembled WGS sequence"/>
</dbReference>
<evidence type="ECO:0000256" key="3">
    <source>
        <dbReference type="RuleBase" id="RU367040"/>
    </source>
</evidence>
<keyword evidence="3" id="KW-0966">Cell projection</keyword>
<feature type="coiled-coil region" evidence="4">
    <location>
        <begin position="372"/>
        <end position="399"/>
    </location>
</feature>
<dbReference type="InterPro" id="IPR048256">
    <property type="entry name" value="Tektin-like"/>
</dbReference>
<comment type="similarity">
    <text evidence="1 3">Belongs to the tektin family.</text>
</comment>
<dbReference type="GO" id="GO:0015630">
    <property type="term" value="C:microtubule cytoskeleton"/>
    <property type="evidence" value="ECO:0007669"/>
    <property type="project" value="UniProtKB-UniRule"/>
</dbReference>
<evidence type="ECO:0000256" key="2">
    <source>
        <dbReference type="ARBA" id="ARBA00022490"/>
    </source>
</evidence>
<dbReference type="GO" id="GO:0060271">
    <property type="term" value="P:cilium assembly"/>
    <property type="evidence" value="ECO:0007669"/>
    <property type="project" value="UniProtKB-UniRule"/>
</dbReference>
<name>A0A8T0DT42_9TREM</name>
<feature type="compositionally biased region" description="Basic and acidic residues" evidence="5">
    <location>
        <begin position="434"/>
        <end position="448"/>
    </location>
</feature>
<dbReference type="Pfam" id="PF03148">
    <property type="entry name" value="Tektin"/>
    <property type="match status" value="1"/>
</dbReference>
<dbReference type="GO" id="GO:0005634">
    <property type="term" value="C:nucleus"/>
    <property type="evidence" value="ECO:0007669"/>
    <property type="project" value="TreeGrafter"/>
</dbReference>
<dbReference type="PANTHER" id="PTHR19960:SF11">
    <property type="entry name" value="TEKTIN"/>
    <property type="match status" value="1"/>
</dbReference>
<dbReference type="PANTHER" id="PTHR19960">
    <property type="entry name" value="TEKTIN"/>
    <property type="match status" value="1"/>
</dbReference>
<dbReference type="GO" id="GO:0005930">
    <property type="term" value="C:axoneme"/>
    <property type="evidence" value="ECO:0007669"/>
    <property type="project" value="UniProtKB-SubCell"/>
</dbReference>
<dbReference type="InterPro" id="IPR000435">
    <property type="entry name" value="Tektins"/>
</dbReference>
<keyword evidence="2" id="KW-0963">Cytoplasm</keyword>
<protein>
    <recommendedName>
        <fullName evidence="3">Tektin</fullName>
    </recommendedName>
</protein>
<dbReference type="OrthoDB" id="9886517at2759"/>
<keyword evidence="3" id="KW-0969">Cilium</keyword>
<evidence type="ECO:0000313" key="7">
    <source>
        <dbReference type="Proteomes" id="UP000699462"/>
    </source>
</evidence>
<comment type="subcellular location">
    <subcellularLocation>
        <location evidence="3">Cytoplasm</location>
        <location evidence="3">Cytoskeleton</location>
        <location evidence="3">Cilium axoneme</location>
    </subcellularLocation>
</comment>